<proteinExistence type="predicted"/>
<feature type="DNA-binding region" description="HMG box" evidence="1">
    <location>
        <begin position="217"/>
        <end position="282"/>
    </location>
</feature>
<dbReference type="HOGENOM" id="CLU_035371_0_0_1"/>
<feature type="domain" description="HMG box" evidence="3">
    <location>
        <begin position="217"/>
        <end position="282"/>
    </location>
</feature>
<dbReference type="KEGG" id="smo:SELMODRAFT_35546"/>
<feature type="region of interest" description="Disordered" evidence="2">
    <location>
        <begin position="117"/>
        <end position="155"/>
    </location>
</feature>
<name>D8QNL7_SELML</name>
<dbReference type="SMART" id="SM00398">
    <property type="entry name" value="HMG"/>
    <property type="match status" value="1"/>
</dbReference>
<dbReference type="InterPro" id="IPR001606">
    <property type="entry name" value="ARID_dom"/>
</dbReference>
<feature type="non-terminal residue" evidence="5">
    <location>
        <position position="284"/>
    </location>
</feature>
<evidence type="ECO:0000313" key="6">
    <source>
        <dbReference type="Proteomes" id="UP000001514"/>
    </source>
</evidence>
<feature type="non-terminal residue" evidence="5">
    <location>
        <position position="1"/>
    </location>
</feature>
<dbReference type="eggNOG" id="KOG2744">
    <property type="taxonomic scope" value="Eukaryota"/>
</dbReference>
<dbReference type="GO" id="GO:0003677">
    <property type="term" value="F:DNA binding"/>
    <property type="evidence" value="ECO:0000318"/>
    <property type="project" value="GO_Central"/>
</dbReference>
<dbReference type="STRING" id="88036.D8QNL7"/>
<dbReference type="PANTHER" id="PTHR46691:SF1">
    <property type="entry name" value="AT-RICH INTERACTIVE DOMAIN-CONTAINING PROTEIN 2"/>
    <property type="match status" value="1"/>
</dbReference>
<feature type="domain" description="ARID" evidence="4">
    <location>
        <begin position="16"/>
        <end position="108"/>
    </location>
</feature>
<dbReference type="Pfam" id="PF01388">
    <property type="entry name" value="ARID"/>
    <property type="match status" value="1"/>
</dbReference>
<dbReference type="SMART" id="SM00501">
    <property type="entry name" value="BRIGHT"/>
    <property type="match status" value="1"/>
</dbReference>
<feature type="region of interest" description="Disordered" evidence="2">
    <location>
        <begin position="258"/>
        <end position="284"/>
    </location>
</feature>
<dbReference type="InterPro" id="IPR009071">
    <property type="entry name" value="HMG_box_dom"/>
</dbReference>
<dbReference type="PANTHER" id="PTHR46691">
    <property type="entry name" value="HIGH MOBILITY GROUP B PROTEIN 9"/>
    <property type="match status" value="1"/>
</dbReference>
<dbReference type="Proteomes" id="UP000001514">
    <property type="component" value="Unassembled WGS sequence"/>
</dbReference>
<dbReference type="Gramene" id="EFJ38127">
    <property type="protein sequence ID" value="EFJ38127"/>
    <property type="gene ID" value="SELMODRAFT_35546"/>
</dbReference>
<keyword evidence="1" id="KW-0539">Nucleus</keyword>
<evidence type="ECO:0000256" key="2">
    <source>
        <dbReference type="SAM" id="MobiDB-lite"/>
    </source>
</evidence>
<sequence length="284" mass="32678">ESRVYPAPLADHREVVADEKLFLSTLSKFYEAMGGTPLRLPRFHGKDFEIHRLYCEVSEQGGMLKVIREKKWKDIATAFDLPRNVTNPVFFLRKNYEKFLHHYEQVYFHRKTGAHIPPPGPLPMPAPVSENIKDHDSNNDSSKLNQTPANPASSLGHTVTGAIEGKFEHGYFVTVVVGSEKLRGVIYSLLDPPDKKAGNIKARPRKKEKRKRRVEGIKSVRNGYNFFVGEQRQKLKGGGGRDEMSKIIGDLWSKLSEEEKEPYREMSKRDKERFSREVEEKKQR</sequence>
<reference evidence="5 6" key="1">
    <citation type="journal article" date="2011" name="Science">
        <title>The Selaginella genome identifies genetic changes associated with the evolution of vascular plants.</title>
        <authorList>
            <person name="Banks J.A."/>
            <person name="Nishiyama T."/>
            <person name="Hasebe M."/>
            <person name="Bowman J.L."/>
            <person name="Gribskov M."/>
            <person name="dePamphilis C."/>
            <person name="Albert V.A."/>
            <person name="Aono N."/>
            <person name="Aoyama T."/>
            <person name="Ambrose B.A."/>
            <person name="Ashton N.W."/>
            <person name="Axtell M.J."/>
            <person name="Barker E."/>
            <person name="Barker M.S."/>
            <person name="Bennetzen J.L."/>
            <person name="Bonawitz N.D."/>
            <person name="Chapple C."/>
            <person name="Cheng C."/>
            <person name="Correa L.G."/>
            <person name="Dacre M."/>
            <person name="DeBarry J."/>
            <person name="Dreyer I."/>
            <person name="Elias M."/>
            <person name="Engstrom E.M."/>
            <person name="Estelle M."/>
            <person name="Feng L."/>
            <person name="Finet C."/>
            <person name="Floyd S.K."/>
            <person name="Frommer W.B."/>
            <person name="Fujita T."/>
            <person name="Gramzow L."/>
            <person name="Gutensohn M."/>
            <person name="Harholt J."/>
            <person name="Hattori M."/>
            <person name="Heyl A."/>
            <person name="Hirai T."/>
            <person name="Hiwatashi Y."/>
            <person name="Ishikawa M."/>
            <person name="Iwata M."/>
            <person name="Karol K.G."/>
            <person name="Koehler B."/>
            <person name="Kolukisaoglu U."/>
            <person name="Kubo M."/>
            <person name="Kurata T."/>
            <person name="Lalonde S."/>
            <person name="Li K."/>
            <person name="Li Y."/>
            <person name="Litt A."/>
            <person name="Lyons E."/>
            <person name="Manning G."/>
            <person name="Maruyama T."/>
            <person name="Michael T.P."/>
            <person name="Mikami K."/>
            <person name="Miyazaki S."/>
            <person name="Morinaga S."/>
            <person name="Murata T."/>
            <person name="Mueller-Roeber B."/>
            <person name="Nelson D.R."/>
            <person name="Obara M."/>
            <person name="Oguri Y."/>
            <person name="Olmstead R.G."/>
            <person name="Onodera N."/>
            <person name="Petersen B.L."/>
            <person name="Pils B."/>
            <person name="Prigge M."/>
            <person name="Rensing S.A."/>
            <person name="Riano-Pachon D.M."/>
            <person name="Roberts A.W."/>
            <person name="Sato Y."/>
            <person name="Scheller H.V."/>
            <person name="Schulz B."/>
            <person name="Schulz C."/>
            <person name="Shakirov E.V."/>
            <person name="Shibagaki N."/>
            <person name="Shinohara N."/>
            <person name="Shippen D.E."/>
            <person name="Soerensen I."/>
            <person name="Sotooka R."/>
            <person name="Sugimoto N."/>
            <person name="Sugita M."/>
            <person name="Sumikawa N."/>
            <person name="Tanurdzic M."/>
            <person name="Theissen G."/>
            <person name="Ulvskov P."/>
            <person name="Wakazuki S."/>
            <person name="Weng J.K."/>
            <person name="Willats W.W."/>
            <person name="Wipf D."/>
            <person name="Wolf P.G."/>
            <person name="Yang L."/>
            <person name="Zimmer A.D."/>
            <person name="Zhu Q."/>
            <person name="Mitros T."/>
            <person name="Hellsten U."/>
            <person name="Loque D."/>
            <person name="Otillar R."/>
            <person name="Salamov A."/>
            <person name="Schmutz J."/>
            <person name="Shapiro H."/>
            <person name="Lindquist E."/>
            <person name="Lucas S."/>
            <person name="Rokhsar D."/>
            <person name="Grigoriev I.V."/>
        </authorList>
    </citation>
    <scope>NUCLEOTIDE SEQUENCE [LARGE SCALE GENOMIC DNA]</scope>
</reference>
<dbReference type="EMBL" id="GL377565">
    <property type="protein sequence ID" value="EFJ38127.1"/>
    <property type="molecule type" value="Genomic_DNA"/>
</dbReference>
<keyword evidence="1" id="KW-0238">DNA-binding</keyword>
<dbReference type="InterPro" id="IPR036431">
    <property type="entry name" value="ARID_dom_sf"/>
</dbReference>
<organism evidence="6">
    <name type="scientific">Selaginella moellendorffii</name>
    <name type="common">Spikemoss</name>
    <dbReference type="NCBI Taxonomy" id="88036"/>
    <lineage>
        <taxon>Eukaryota</taxon>
        <taxon>Viridiplantae</taxon>
        <taxon>Streptophyta</taxon>
        <taxon>Embryophyta</taxon>
        <taxon>Tracheophyta</taxon>
        <taxon>Lycopodiopsida</taxon>
        <taxon>Selaginellales</taxon>
        <taxon>Selaginellaceae</taxon>
        <taxon>Selaginella</taxon>
    </lineage>
</organism>
<dbReference type="InParanoid" id="D8QNL7"/>
<dbReference type="SUPFAM" id="SSF46774">
    <property type="entry name" value="ARID-like"/>
    <property type="match status" value="1"/>
</dbReference>
<protein>
    <recommendedName>
        <fullName evidence="7">ARID domain-containing protein</fullName>
    </recommendedName>
</protein>
<gene>
    <name evidence="5" type="ORF">SELMODRAFT_35546</name>
</gene>
<dbReference type="Pfam" id="PF09011">
    <property type="entry name" value="HMG_box_2"/>
    <property type="match status" value="1"/>
</dbReference>
<keyword evidence="6" id="KW-1185">Reference proteome</keyword>
<feature type="compositionally biased region" description="Polar residues" evidence="2">
    <location>
        <begin position="139"/>
        <end position="155"/>
    </location>
</feature>
<dbReference type="SMART" id="SM01014">
    <property type="entry name" value="ARID"/>
    <property type="match status" value="1"/>
</dbReference>
<dbReference type="GO" id="GO:0005634">
    <property type="term" value="C:nucleus"/>
    <property type="evidence" value="ECO:0000318"/>
    <property type="project" value="GO_Central"/>
</dbReference>
<dbReference type="PROSITE" id="PS50118">
    <property type="entry name" value="HMG_BOX_2"/>
    <property type="match status" value="1"/>
</dbReference>
<evidence type="ECO:0000256" key="1">
    <source>
        <dbReference type="PROSITE-ProRule" id="PRU00267"/>
    </source>
</evidence>
<dbReference type="Gene3D" id="1.10.30.10">
    <property type="entry name" value="High mobility group box domain"/>
    <property type="match status" value="1"/>
</dbReference>
<dbReference type="InterPro" id="IPR045303">
    <property type="entry name" value="ARID_HMGB9-like"/>
</dbReference>
<dbReference type="PROSITE" id="PS51011">
    <property type="entry name" value="ARID"/>
    <property type="match status" value="1"/>
</dbReference>
<accession>D8QNL7</accession>
<dbReference type="AlphaFoldDB" id="D8QNL7"/>
<dbReference type="InterPro" id="IPR036910">
    <property type="entry name" value="HMG_box_dom_sf"/>
</dbReference>
<feature type="compositionally biased region" description="Pro residues" evidence="2">
    <location>
        <begin position="117"/>
        <end position="126"/>
    </location>
</feature>
<evidence type="ECO:0000259" key="3">
    <source>
        <dbReference type="PROSITE" id="PS50118"/>
    </source>
</evidence>
<dbReference type="CDD" id="cd16872">
    <property type="entry name" value="ARID_HMGB9-like"/>
    <property type="match status" value="1"/>
</dbReference>
<evidence type="ECO:0008006" key="7">
    <source>
        <dbReference type="Google" id="ProtNLM"/>
    </source>
</evidence>
<evidence type="ECO:0000313" key="5">
    <source>
        <dbReference type="EMBL" id="EFJ38127.1"/>
    </source>
</evidence>
<dbReference type="SUPFAM" id="SSF47095">
    <property type="entry name" value="HMG-box"/>
    <property type="match status" value="1"/>
</dbReference>
<dbReference type="Gene3D" id="1.10.150.60">
    <property type="entry name" value="ARID DNA-binding domain"/>
    <property type="match status" value="1"/>
</dbReference>
<evidence type="ECO:0000259" key="4">
    <source>
        <dbReference type="PROSITE" id="PS51011"/>
    </source>
</evidence>